<dbReference type="AlphaFoldDB" id="A0AAQ3KMC2"/>
<evidence type="ECO:0000256" key="8">
    <source>
        <dbReference type="PROSITE-ProRule" id="PRU00042"/>
    </source>
</evidence>
<reference evidence="11 12" key="1">
    <citation type="submission" date="2023-10" db="EMBL/GenBank/DDBJ databases">
        <title>Chromosome-scale genome assembly provides insights into flower coloration mechanisms of Canna indica.</title>
        <authorList>
            <person name="Li C."/>
        </authorList>
    </citation>
    <scope>NUCLEOTIDE SEQUENCE [LARGE SCALE GENOMIC DNA]</scope>
    <source>
        <tissue evidence="11">Flower</tissue>
    </source>
</reference>
<dbReference type="InterPro" id="IPR052426">
    <property type="entry name" value="Plant_dev_regulator"/>
</dbReference>
<evidence type="ECO:0000313" key="11">
    <source>
        <dbReference type="EMBL" id="WOL10685.1"/>
    </source>
</evidence>
<dbReference type="InterPro" id="IPR013087">
    <property type="entry name" value="Znf_C2H2_type"/>
</dbReference>
<keyword evidence="6" id="KW-0804">Transcription</keyword>
<evidence type="ECO:0000256" key="1">
    <source>
        <dbReference type="ARBA" id="ARBA00004123"/>
    </source>
</evidence>
<proteinExistence type="predicted"/>
<evidence type="ECO:0000256" key="9">
    <source>
        <dbReference type="SAM" id="MobiDB-lite"/>
    </source>
</evidence>
<dbReference type="SUPFAM" id="SSF57667">
    <property type="entry name" value="beta-beta-alpha zinc fingers"/>
    <property type="match status" value="1"/>
</dbReference>
<keyword evidence="12" id="KW-1185">Reference proteome</keyword>
<sequence length="174" mass="18885">MEDGHGKDSKASSDEASSADPPPLDLEDAASRRPYYECTFCKRGFSNAQALGGHMNIHRKDRARARPRPPALPAGSHFAVELEEYCGAFYPQVYEPPARSSASYGPVLFPASGSGASERRRTTDDDGGGLQLRLGLSSGHDHVDGGVVEGREGWRRKEVDEGEVDLELRLGHHP</sequence>
<keyword evidence="7" id="KW-0539">Nucleus</keyword>
<keyword evidence="5" id="KW-0805">Transcription regulation</keyword>
<dbReference type="PANTHER" id="PTHR45801">
    <property type="entry name" value="OS07G0101800 PROTEIN"/>
    <property type="match status" value="1"/>
</dbReference>
<evidence type="ECO:0000259" key="10">
    <source>
        <dbReference type="PROSITE" id="PS50157"/>
    </source>
</evidence>
<name>A0AAQ3KMC2_9LILI</name>
<feature type="compositionally biased region" description="Basic and acidic residues" evidence="9">
    <location>
        <begin position="1"/>
        <end position="13"/>
    </location>
</feature>
<feature type="region of interest" description="Disordered" evidence="9">
    <location>
        <begin position="1"/>
        <end position="30"/>
    </location>
</feature>
<dbReference type="EMBL" id="CP136895">
    <property type="protein sequence ID" value="WOL10685.1"/>
    <property type="molecule type" value="Genomic_DNA"/>
</dbReference>
<dbReference type="GO" id="GO:0008270">
    <property type="term" value="F:zinc ion binding"/>
    <property type="evidence" value="ECO:0007669"/>
    <property type="project" value="UniProtKB-KW"/>
</dbReference>
<feature type="region of interest" description="Disordered" evidence="9">
    <location>
        <begin position="112"/>
        <end position="174"/>
    </location>
</feature>
<evidence type="ECO:0000313" key="12">
    <source>
        <dbReference type="Proteomes" id="UP001327560"/>
    </source>
</evidence>
<comment type="subcellular location">
    <subcellularLocation>
        <location evidence="1">Nucleus</location>
    </subcellularLocation>
</comment>
<evidence type="ECO:0000256" key="3">
    <source>
        <dbReference type="ARBA" id="ARBA00022771"/>
    </source>
</evidence>
<dbReference type="Gene3D" id="3.30.160.60">
    <property type="entry name" value="Classic Zinc Finger"/>
    <property type="match status" value="1"/>
</dbReference>
<dbReference type="Proteomes" id="UP001327560">
    <property type="component" value="Chromosome 6"/>
</dbReference>
<accession>A0AAQ3KMC2</accession>
<organism evidence="11 12">
    <name type="scientific">Canna indica</name>
    <name type="common">Indian-shot</name>
    <dbReference type="NCBI Taxonomy" id="4628"/>
    <lineage>
        <taxon>Eukaryota</taxon>
        <taxon>Viridiplantae</taxon>
        <taxon>Streptophyta</taxon>
        <taxon>Embryophyta</taxon>
        <taxon>Tracheophyta</taxon>
        <taxon>Spermatophyta</taxon>
        <taxon>Magnoliopsida</taxon>
        <taxon>Liliopsida</taxon>
        <taxon>Zingiberales</taxon>
        <taxon>Cannaceae</taxon>
        <taxon>Canna</taxon>
    </lineage>
</organism>
<keyword evidence="3 8" id="KW-0863">Zinc-finger</keyword>
<feature type="domain" description="C2H2-type" evidence="10">
    <location>
        <begin position="36"/>
        <end position="63"/>
    </location>
</feature>
<dbReference type="SMART" id="SM00355">
    <property type="entry name" value="ZnF_C2H2"/>
    <property type="match status" value="1"/>
</dbReference>
<dbReference type="Pfam" id="PF13912">
    <property type="entry name" value="zf-C2H2_6"/>
    <property type="match status" value="1"/>
</dbReference>
<feature type="compositionally biased region" description="Basic and acidic residues" evidence="9">
    <location>
        <begin position="139"/>
        <end position="159"/>
    </location>
</feature>
<protein>
    <recommendedName>
        <fullName evidence="10">C2H2-type domain-containing protein</fullName>
    </recommendedName>
</protein>
<dbReference type="PANTHER" id="PTHR45801:SF117">
    <property type="entry name" value="OS07G0417400 PROTEIN"/>
    <property type="match status" value="1"/>
</dbReference>
<dbReference type="PROSITE" id="PS00028">
    <property type="entry name" value="ZINC_FINGER_C2H2_1"/>
    <property type="match status" value="1"/>
</dbReference>
<evidence type="ECO:0000256" key="4">
    <source>
        <dbReference type="ARBA" id="ARBA00022833"/>
    </source>
</evidence>
<evidence type="ECO:0000256" key="2">
    <source>
        <dbReference type="ARBA" id="ARBA00022723"/>
    </source>
</evidence>
<dbReference type="InterPro" id="IPR036236">
    <property type="entry name" value="Znf_C2H2_sf"/>
</dbReference>
<dbReference type="PROSITE" id="PS50157">
    <property type="entry name" value="ZINC_FINGER_C2H2_2"/>
    <property type="match status" value="1"/>
</dbReference>
<evidence type="ECO:0000256" key="5">
    <source>
        <dbReference type="ARBA" id="ARBA00023015"/>
    </source>
</evidence>
<keyword evidence="4" id="KW-0862">Zinc</keyword>
<evidence type="ECO:0000256" key="6">
    <source>
        <dbReference type="ARBA" id="ARBA00023163"/>
    </source>
</evidence>
<dbReference type="GO" id="GO:0005634">
    <property type="term" value="C:nucleus"/>
    <property type="evidence" value="ECO:0007669"/>
    <property type="project" value="UniProtKB-SubCell"/>
</dbReference>
<gene>
    <name evidence="11" type="ORF">Cni_G19444</name>
</gene>
<evidence type="ECO:0000256" key="7">
    <source>
        <dbReference type="ARBA" id="ARBA00023242"/>
    </source>
</evidence>
<keyword evidence="2" id="KW-0479">Metal-binding</keyword>